<evidence type="ECO:0000256" key="4">
    <source>
        <dbReference type="ARBA" id="ARBA00022475"/>
    </source>
</evidence>
<comment type="similarity">
    <text evidence="2">Belongs to the YajC family.</text>
</comment>
<evidence type="ECO:0000256" key="2">
    <source>
        <dbReference type="ARBA" id="ARBA00006742"/>
    </source>
</evidence>
<dbReference type="PRINTS" id="PR01853">
    <property type="entry name" value="YAJCTRNLCASE"/>
</dbReference>
<evidence type="ECO:0000256" key="3">
    <source>
        <dbReference type="ARBA" id="ARBA00022448"/>
    </source>
</evidence>
<accession>A0A538T8S4</accession>
<dbReference type="PANTHER" id="PTHR33909:SF1">
    <property type="entry name" value="SEC TRANSLOCON ACCESSORY COMPLEX SUBUNIT YAJC"/>
    <property type="match status" value="1"/>
</dbReference>
<evidence type="ECO:0000256" key="9">
    <source>
        <dbReference type="ARBA" id="ARBA00023136"/>
    </source>
</evidence>
<dbReference type="AlphaFoldDB" id="A0A538T8S4"/>
<dbReference type="InterPro" id="IPR003849">
    <property type="entry name" value="Preprotein_translocase_YajC"/>
</dbReference>
<dbReference type="Proteomes" id="UP000316852">
    <property type="component" value="Unassembled WGS sequence"/>
</dbReference>
<dbReference type="EMBL" id="VBOW01000018">
    <property type="protein sequence ID" value="TMQ59934.1"/>
    <property type="molecule type" value="Genomic_DNA"/>
</dbReference>
<keyword evidence="3" id="KW-0813">Transport</keyword>
<keyword evidence="9 10" id="KW-0472">Membrane</keyword>
<evidence type="ECO:0000256" key="1">
    <source>
        <dbReference type="ARBA" id="ARBA00004162"/>
    </source>
</evidence>
<keyword evidence="7 10" id="KW-1133">Transmembrane helix</keyword>
<organism evidence="11 12">
    <name type="scientific">Eiseniibacteriota bacterium</name>
    <dbReference type="NCBI Taxonomy" id="2212470"/>
    <lineage>
        <taxon>Bacteria</taxon>
        <taxon>Candidatus Eiseniibacteriota</taxon>
    </lineage>
</organism>
<evidence type="ECO:0000313" key="12">
    <source>
        <dbReference type="Proteomes" id="UP000316852"/>
    </source>
</evidence>
<keyword evidence="4" id="KW-1003">Cell membrane</keyword>
<evidence type="ECO:0000256" key="10">
    <source>
        <dbReference type="SAM" id="Phobius"/>
    </source>
</evidence>
<gene>
    <name evidence="11" type="primary">yajC</name>
    <name evidence="11" type="ORF">E6K76_03160</name>
</gene>
<comment type="caution">
    <text evidence="11">The sequence shown here is derived from an EMBL/GenBank/DDBJ whole genome shotgun (WGS) entry which is preliminary data.</text>
</comment>
<reference evidence="11 12" key="1">
    <citation type="journal article" date="2019" name="Nat. Microbiol.">
        <title>Mediterranean grassland soil C-N compound turnover is dependent on rainfall and depth, and is mediated by genomically divergent microorganisms.</title>
        <authorList>
            <person name="Diamond S."/>
            <person name="Andeer P.F."/>
            <person name="Li Z."/>
            <person name="Crits-Christoph A."/>
            <person name="Burstein D."/>
            <person name="Anantharaman K."/>
            <person name="Lane K.R."/>
            <person name="Thomas B.C."/>
            <person name="Pan C."/>
            <person name="Northen T.R."/>
            <person name="Banfield J.F."/>
        </authorList>
    </citation>
    <scope>NUCLEOTIDE SEQUENCE [LARGE SCALE GENOMIC DNA]</scope>
    <source>
        <strain evidence="11">WS_6</strain>
    </source>
</reference>
<dbReference type="SMART" id="SM01323">
    <property type="entry name" value="YajC"/>
    <property type="match status" value="1"/>
</dbReference>
<dbReference type="NCBIfam" id="TIGR00739">
    <property type="entry name" value="yajC"/>
    <property type="match status" value="1"/>
</dbReference>
<evidence type="ECO:0000256" key="6">
    <source>
        <dbReference type="ARBA" id="ARBA00022927"/>
    </source>
</evidence>
<proteinExistence type="inferred from homology"/>
<feature type="transmembrane region" description="Helical" evidence="10">
    <location>
        <begin position="30"/>
        <end position="48"/>
    </location>
</feature>
<evidence type="ECO:0000256" key="8">
    <source>
        <dbReference type="ARBA" id="ARBA00023010"/>
    </source>
</evidence>
<comment type="subcellular location">
    <subcellularLocation>
        <location evidence="1">Cell membrane</location>
        <topology evidence="1">Single-pass membrane protein</topology>
    </subcellularLocation>
</comment>
<dbReference type="GO" id="GO:0005886">
    <property type="term" value="C:plasma membrane"/>
    <property type="evidence" value="ECO:0007669"/>
    <property type="project" value="UniProtKB-SubCell"/>
</dbReference>
<keyword evidence="6" id="KW-0653">Protein transport</keyword>
<evidence type="ECO:0000313" key="11">
    <source>
        <dbReference type="EMBL" id="TMQ59934.1"/>
    </source>
</evidence>
<keyword evidence="5 10" id="KW-0812">Transmembrane</keyword>
<evidence type="ECO:0000256" key="5">
    <source>
        <dbReference type="ARBA" id="ARBA00022692"/>
    </source>
</evidence>
<keyword evidence="8" id="KW-0811">Translocation</keyword>
<sequence>MTGGNKSMLDVAFAQATQAAPEAPSSMDQMIHMLTLLGITVGIVYFMIIRPQQRKQKETEAMRSSIRKGDRVLTTGGLFGTVVGEKEGIVVLKVADDVKMEFARESIVQVKERSG</sequence>
<dbReference type="PANTHER" id="PTHR33909">
    <property type="entry name" value="SEC TRANSLOCON ACCESSORY COMPLEX SUBUNIT YAJC"/>
    <property type="match status" value="1"/>
</dbReference>
<dbReference type="Pfam" id="PF02699">
    <property type="entry name" value="YajC"/>
    <property type="match status" value="1"/>
</dbReference>
<name>A0A538T8S4_UNCEI</name>
<dbReference type="GO" id="GO:0015031">
    <property type="term" value="P:protein transport"/>
    <property type="evidence" value="ECO:0007669"/>
    <property type="project" value="UniProtKB-KW"/>
</dbReference>
<protein>
    <submittedName>
        <fullName evidence="11">Preprotein translocase subunit YajC</fullName>
    </submittedName>
</protein>
<evidence type="ECO:0000256" key="7">
    <source>
        <dbReference type="ARBA" id="ARBA00022989"/>
    </source>
</evidence>